<accession>A0A2W2H3D9</accession>
<dbReference type="AlphaFoldDB" id="A0A2W2H3D9"/>
<evidence type="ECO:0000256" key="1">
    <source>
        <dbReference type="SAM" id="MobiDB-lite"/>
    </source>
</evidence>
<dbReference type="RefSeq" id="WP_111168473.1">
    <property type="nucleotide sequence ID" value="NZ_POUA01000124.1"/>
</dbReference>
<keyword evidence="3" id="KW-1185">Reference proteome</keyword>
<name>A0A2W2H3D9_9ACTN</name>
<protein>
    <submittedName>
        <fullName evidence="2">Uncharacterized protein</fullName>
    </submittedName>
</protein>
<evidence type="ECO:0000313" key="2">
    <source>
        <dbReference type="EMBL" id="PZG44470.1"/>
    </source>
</evidence>
<proteinExistence type="predicted"/>
<dbReference type="EMBL" id="POUA01000124">
    <property type="protein sequence ID" value="PZG44470.1"/>
    <property type="molecule type" value="Genomic_DNA"/>
</dbReference>
<comment type="caution">
    <text evidence="2">The sequence shown here is derived from an EMBL/GenBank/DDBJ whole genome shotgun (WGS) entry which is preliminary data.</text>
</comment>
<sequence length="135" mass="14838">MIEVSRCGGTVLPDRPRPAQRLHRRSRIARNTLGSAAAVREHCIAPARRLDPPILARLATEDLTMDHTNLDTLAGEIVRLSADWTDSVPGDATTLHLIDGRRFEIPLLVDLRPPCGRLCVHGVGLRPSEGERENA</sequence>
<dbReference type="Proteomes" id="UP000248544">
    <property type="component" value="Unassembled WGS sequence"/>
</dbReference>
<evidence type="ECO:0000313" key="3">
    <source>
        <dbReference type="Proteomes" id="UP000248544"/>
    </source>
</evidence>
<organism evidence="2 3">
    <name type="scientific">Spongiactinospora gelatinilytica</name>
    <dbReference type="NCBI Taxonomy" id="2666298"/>
    <lineage>
        <taxon>Bacteria</taxon>
        <taxon>Bacillati</taxon>
        <taxon>Actinomycetota</taxon>
        <taxon>Actinomycetes</taxon>
        <taxon>Streptosporangiales</taxon>
        <taxon>Streptosporangiaceae</taxon>
        <taxon>Spongiactinospora</taxon>
    </lineage>
</organism>
<feature type="region of interest" description="Disordered" evidence="1">
    <location>
        <begin position="1"/>
        <end position="21"/>
    </location>
</feature>
<reference evidence="2 3" key="1">
    <citation type="submission" date="2018-01" db="EMBL/GenBank/DDBJ databases">
        <title>Draft genome sequence of Sphaerisporangium sp. 7K107.</title>
        <authorList>
            <person name="Sahin N."/>
            <person name="Saygin H."/>
            <person name="Ay H."/>
        </authorList>
    </citation>
    <scope>NUCLEOTIDE SEQUENCE [LARGE SCALE GENOMIC DNA]</scope>
    <source>
        <strain evidence="2 3">7K107</strain>
    </source>
</reference>
<gene>
    <name evidence="2" type="ORF">C1I98_17210</name>
</gene>